<evidence type="ECO:0000313" key="3">
    <source>
        <dbReference type="Proteomes" id="UP000268844"/>
    </source>
</evidence>
<dbReference type="EMBL" id="UZWD01000009">
    <property type="protein sequence ID" value="VDS03525.1"/>
    <property type="molecule type" value="Genomic_DNA"/>
</dbReference>
<dbReference type="OrthoDB" id="7949389at2"/>
<keyword evidence="3" id="KW-1185">Reference proteome</keyword>
<name>A0A3S4GHY0_9HYPH</name>
<evidence type="ECO:0000313" key="2">
    <source>
        <dbReference type="EMBL" id="VDS03525.1"/>
    </source>
</evidence>
<organism evidence="2 3">
    <name type="scientific">Devosia equisanguinis</name>
    <dbReference type="NCBI Taxonomy" id="2490941"/>
    <lineage>
        <taxon>Bacteria</taxon>
        <taxon>Pseudomonadati</taxon>
        <taxon>Pseudomonadota</taxon>
        <taxon>Alphaproteobacteria</taxon>
        <taxon>Hyphomicrobiales</taxon>
        <taxon>Devosiaceae</taxon>
        <taxon>Devosia</taxon>
    </lineage>
</organism>
<proteinExistence type="predicted"/>
<reference evidence="2 3" key="1">
    <citation type="submission" date="2018-12" db="EMBL/GenBank/DDBJ databases">
        <authorList>
            <person name="Criscuolo A."/>
        </authorList>
    </citation>
    <scope>NUCLEOTIDE SEQUENCE [LARGE SCALE GENOMIC DNA]</scope>
    <source>
        <strain evidence="2">ACIP1116281</strain>
    </source>
</reference>
<feature type="signal peptide" evidence="1">
    <location>
        <begin position="1"/>
        <end position="30"/>
    </location>
</feature>
<feature type="chain" id="PRO_5018605168" evidence="1">
    <location>
        <begin position="31"/>
        <end position="190"/>
    </location>
</feature>
<protein>
    <submittedName>
        <fullName evidence="2">Uncharacterized protein</fullName>
    </submittedName>
</protein>
<sequence>MIPLSNRNALRGIALAFVISPALLTTPAMTKEDTAMFKRLFPGVGKAESVPDLIALQAAAVKAVAADVTDLQDGTWEDRDWVYLAVNHEVLVEDGRRSSTQASVLARKQGAPLEDLDFRLSMSSKSHLLALRDAMAATDGRTWTVLDLTVERSGRYDFAFSYDPSPRLGGNLLHSPLTGLLDRYLREHAK</sequence>
<evidence type="ECO:0000256" key="1">
    <source>
        <dbReference type="SAM" id="SignalP"/>
    </source>
</evidence>
<dbReference type="RefSeq" id="WP_126149121.1">
    <property type="nucleotide sequence ID" value="NZ_JBHTMH010000001.1"/>
</dbReference>
<keyword evidence="1" id="KW-0732">Signal</keyword>
<dbReference type="AlphaFoldDB" id="A0A3S4GHY0"/>
<dbReference type="Proteomes" id="UP000268844">
    <property type="component" value="Unassembled WGS sequence"/>
</dbReference>
<accession>A0A3S4GHY0</accession>
<gene>
    <name evidence="2" type="ORF">DEVEQU_00648</name>
</gene>